<accession>A0ACD3BCJ2</accession>
<keyword evidence="2" id="KW-1185">Reference proteome</keyword>
<evidence type="ECO:0000313" key="1">
    <source>
        <dbReference type="EMBL" id="TFK75793.1"/>
    </source>
</evidence>
<gene>
    <name evidence="1" type="ORF">BDN72DRAFT_831232</name>
</gene>
<dbReference type="Proteomes" id="UP000308600">
    <property type="component" value="Unassembled WGS sequence"/>
</dbReference>
<sequence>MSYFTVLELHPYTSWMMKIAGLGTSTLIAWVVLVRCTALPSPQESHFHLFAQADVTTQASRAEVASKIRSAGYYTNWVSDWFPPETILWPLYDLILYAFLVLDSSSNLTCGEDTNCALLRRLIAAGHAHNVLVGMSIGGWSDSQYFSTALLTENSRKALAQQICVLVQTLGVDVVDIDWEYPGRAGRTSDFLPQDSQDLLLFLRELGSCLPANVLRTAAVSTIPFTGPDGALMKDLSPFAQELDFASIMAYDVFAPSSHPGPNAPLYDGCGNSSQRLASAAGGYSSWTSAGFPPGQLMLALAPYGTLSNSEDDSLQTRADDANPDNGYKVLPDSNNQIYFRTLLSSGALTKTDKGFTGASGFDRHFDKCSKTPYLVSKHAHQVVSFDDPNSIARKTVFIGATGMKGFIFWDISGDTDQGDLVQAAHKVMDAFDTS</sequence>
<name>A0ACD3BCJ2_9AGAR</name>
<keyword evidence="1" id="KW-0378">Hydrolase</keyword>
<reference evidence="1 2" key="1">
    <citation type="journal article" date="2019" name="Nat. Ecol. Evol.">
        <title>Megaphylogeny resolves global patterns of mushroom evolution.</title>
        <authorList>
            <person name="Varga T."/>
            <person name="Krizsan K."/>
            <person name="Foldi C."/>
            <person name="Dima B."/>
            <person name="Sanchez-Garcia M."/>
            <person name="Sanchez-Ramirez S."/>
            <person name="Szollosi G.J."/>
            <person name="Szarkandi J.G."/>
            <person name="Papp V."/>
            <person name="Albert L."/>
            <person name="Andreopoulos W."/>
            <person name="Angelini C."/>
            <person name="Antonin V."/>
            <person name="Barry K.W."/>
            <person name="Bougher N.L."/>
            <person name="Buchanan P."/>
            <person name="Buyck B."/>
            <person name="Bense V."/>
            <person name="Catcheside P."/>
            <person name="Chovatia M."/>
            <person name="Cooper J."/>
            <person name="Damon W."/>
            <person name="Desjardin D."/>
            <person name="Finy P."/>
            <person name="Geml J."/>
            <person name="Haridas S."/>
            <person name="Hughes K."/>
            <person name="Justo A."/>
            <person name="Karasinski D."/>
            <person name="Kautmanova I."/>
            <person name="Kiss B."/>
            <person name="Kocsube S."/>
            <person name="Kotiranta H."/>
            <person name="LaButti K.M."/>
            <person name="Lechner B.E."/>
            <person name="Liimatainen K."/>
            <person name="Lipzen A."/>
            <person name="Lukacs Z."/>
            <person name="Mihaltcheva S."/>
            <person name="Morgado L.N."/>
            <person name="Niskanen T."/>
            <person name="Noordeloos M.E."/>
            <person name="Ohm R.A."/>
            <person name="Ortiz-Santana B."/>
            <person name="Ovrebo C."/>
            <person name="Racz N."/>
            <person name="Riley R."/>
            <person name="Savchenko A."/>
            <person name="Shiryaev A."/>
            <person name="Soop K."/>
            <person name="Spirin V."/>
            <person name="Szebenyi C."/>
            <person name="Tomsovsky M."/>
            <person name="Tulloss R.E."/>
            <person name="Uehling J."/>
            <person name="Grigoriev I.V."/>
            <person name="Vagvolgyi C."/>
            <person name="Papp T."/>
            <person name="Martin F.M."/>
            <person name="Miettinen O."/>
            <person name="Hibbett D.S."/>
            <person name="Nagy L.G."/>
        </authorList>
    </citation>
    <scope>NUCLEOTIDE SEQUENCE [LARGE SCALE GENOMIC DNA]</scope>
    <source>
        <strain evidence="1 2">NL-1719</strain>
    </source>
</reference>
<protein>
    <submittedName>
        <fullName evidence="1">Glycoside hydrolase</fullName>
    </submittedName>
</protein>
<organism evidence="1 2">
    <name type="scientific">Pluteus cervinus</name>
    <dbReference type="NCBI Taxonomy" id="181527"/>
    <lineage>
        <taxon>Eukaryota</taxon>
        <taxon>Fungi</taxon>
        <taxon>Dikarya</taxon>
        <taxon>Basidiomycota</taxon>
        <taxon>Agaricomycotina</taxon>
        <taxon>Agaricomycetes</taxon>
        <taxon>Agaricomycetidae</taxon>
        <taxon>Agaricales</taxon>
        <taxon>Pluteineae</taxon>
        <taxon>Pluteaceae</taxon>
        <taxon>Pluteus</taxon>
    </lineage>
</organism>
<evidence type="ECO:0000313" key="2">
    <source>
        <dbReference type="Proteomes" id="UP000308600"/>
    </source>
</evidence>
<proteinExistence type="predicted"/>
<dbReference type="EMBL" id="ML208261">
    <property type="protein sequence ID" value="TFK75793.1"/>
    <property type="molecule type" value="Genomic_DNA"/>
</dbReference>